<feature type="compositionally biased region" description="Polar residues" evidence="2">
    <location>
        <begin position="19"/>
        <end position="28"/>
    </location>
</feature>
<accession>A0A6A6M0F8</accession>
<comment type="similarity">
    <text evidence="1">Belongs to the peptidase A1 family.</text>
</comment>
<dbReference type="InterPro" id="IPR033121">
    <property type="entry name" value="PEPTIDASE_A1"/>
</dbReference>
<evidence type="ECO:0000259" key="3">
    <source>
        <dbReference type="PROSITE" id="PS51767"/>
    </source>
</evidence>
<feature type="compositionally biased region" description="Basic and acidic residues" evidence="2">
    <location>
        <begin position="44"/>
        <end position="56"/>
    </location>
</feature>
<feature type="region of interest" description="Disordered" evidence="2">
    <location>
        <begin position="1"/>
        <end position="56"/>
    </location>
</feature>
<name>A0A6A6M0F8_HEVBR</name>
<dbReference type="InterPro" id="IPR021109">
    <property type="entry name" value="Peptidase_aspartic_dom_sf"/>
</dbReference>
<dbReference type="GO" id="GO:0006508">
    <property type="term" value="P:proteolysis"/>
    <property type="evidence" value="ECO:0007669"/>
    <property type="project" value="InterPro"/>
</dbReference>
<dbReference type="Proteomes" id="UP000467840">
    <property type="component" value="Chromosome 9"/>
</dbReference>
<sequence>MAEEPMGNQFHETLKRTRSGNAANSNKGNEMGVFNVPSVEPDNPETKSRRLSNETEERLSELLPDNKDFEEAIVAAVLGPTSESGKPVEIGNNSIFQTTTRLKVLLFCSCGQRQTGSFLDGAAPNGLFGLVQLTTSASVKYMWGNDSNLEFTAIFDTGTSFTYLNDPAYSFISESFNNQAKDKRYLSDPGLPFEYCYEMSSIQAVPELPILNLVMKGGSQFNVTDPLVIVGLPGNTNIYCLGVVKSGNVNIIGQNFMTGYRIVFDRERNVLGWKPSNCYDLLDTNILPVNPITPGGSPSTTVNPEATAGNSNNPNVFGEPSSSGNGSPQLNSFTFAFITVLISFFTV</sequence>
<feature type="domain" description="Peptidase A1" evidence="3">
    <location>
        <begin position="1"/>
        <end position="274"/>
    </location>
</feature>
<dbReference type="PROSITE" id="PS00141">
    <property type="entry name" value="ASP_PROTEASE"/>
    <property type="match status" value="1"/>
</dbReference>
<dbReference type="EMBL" id="JAAGAX010000008">
    <property type="protein sequence ID" value="KAF2306277.1"/>
    <property type="molecule type" value="Genomic_DNA"/>
</dbReference>
<dbReference type="InterPro" id="IPR001461">
    <property type="entry name" value="Aspartic_peptidase_A1"/>
</dbReference>
<dbReference type="AlphaFoldDB" id="A0A6A6M0F8"/>
<dbReference type="GO" id="GO:0004190">
    <property type="term" value="F:aspartic-type endopeptidase activity"/>
    <property type="evidence" value="ECO:0007669"/>
    <property type="project" value="InterPro"/>
</dbReference>
<feature type="compositionally biased region" description="Polar residues" evidence="2">
    <location>
        <begin position="296"/>
        <end position="324"/>
    </location>
</feature>
<keyword evidence="5" id="KW-1185">Reference proteome</keyword>
<dbReference type="InterPro" id="IPR032799">
    <property type="entry name" value="TAXi_C"/>
</dbReference>
<dbReference type="PROSITE" id="PS51767">
    <property type="entry name" value="PEPTIDASE_A1"/>
    <property type="match status" value="1"/>
</dbReference>
<evidence type="ECO:0000313" key="5">
    <source>
        <dbReference type="Proteomes" id="UP000467840"/>
    </source>
</evidence>
<protein>
    <recommendedName>
        <fullName evidence="3">Peptidase A1 domain-containing protein</fullName>
    </recommendedName>
</protein>
<dbReference type="InterPro" id="IPR001969">
    <property type="entry name" value="Aspartic_peptidase_AS"/>
</dbReference>
<dbReference type="FunFam" id="2.40.70.10:FF:000014">
    <property type="entry name" value="Aspartyl protease family protein 1"/>
    <property type="match status" value="1"/>
</dbReference>
<organism evidence="4 5">
    <name type="scientific">Hevea brasiliensis</name>
    <name type="common">Para rubber tree</name>
    <name type="synonym">Siphonia brasiliensis</name>
    <dbReference type="NCBI Taxonomy" id="3981"/>
    <lineage>
        <taxon>Eukaryota</taxon>
        <taxon>Viridiplantae</taxon>
        <taxon>Streptophyta</taxon>
        <taxon>Embryophyta</taxon>
        <taxon>Tracheophyta</taxon>
        <taxon>Spermatophyta</taxon>
        <taxon>Magnoliopsida</taxon>
        <taxon>eudicotyledons</taxon>
        <taxon>Gunneridae</taxon>
        <taxon>Pentapetalae</taxon>
        <taxon>rosids</taxon>
        <taxon>fabids</taxon>
        <taxon>Malpighiales</taxon>
        <taxon>Euphorbiaceae</taxon>
        <taxon>Crotonoideae</taxon>
        <taxon>Micrandreae</taxon>
        <taxon>Hevea</taxon>
    </lineage>
</organism>
<dbReference type="PANTHER" id="PTHR13683">
    <property type="entry name" value="ASPARTYL PROTEASES"/>
    <property type="match status" value="1"/>
</dbReference>
<evidence type="ECO:0000256" key="2">
    <source>
        <dbReference type="SAM" id="MobiDB-lite"/>
    </source>
</evidence>
<reference evidence="4 5" key="1">
    <citation type="journal article" date="2020" name="Mol. Plant">
        <title>The Chromosome-Based Rubber Tree Genome Provides New Insights into Spurge Genome Evolution and Rubber Biosynthesis.</title>
        <authorList>
            <person name="Liu J."/>
            <person name="Shi C."/>
            <person name="Shi C.C."/>
            <person name="Li W."/>
            <person name="Zhang Q.J."/>
            <person name="Zhang Y."/>
            <person name="Li K."/>
            <person name="Lu H.F."/>
            <person name="Shi C."/>
            <person name="Zhu S.T."/>
            <person name="Xiao Z.Y."/>
            <person name="Nan H."/>
            <person name="Yue Y."/>
            <person name="Zhu X.G."/>
            <person name="Wu Y."/>
            <person name="Hong X.N."/>
            <person name="Fan G.Y."/>
            <person name="Tong Y."/>
            <person name="Zhang D."/>
            <person name="Mao C.L."/>
            <person name="Liu Y.L."/>
            <person name="Hao S.J."/>
            <person name="Liu W.Q."/>
            <person name="Lv M.Q."/>
            <person name="Zhang H.B."/>
            <person name="Liu Y."/>
            <person name="Hu-Tang G.R."/>
            <person name="Wang J.P."/>
            <person name="Wang J.H."/>
            <person name="Sun Y.H."/>
            <person name="Ni S.B."/>
            <person name="Chen W.B."/>
            <person name="Zhang X.C."/>
            <person name="Jiao Y.N."/>
            <person name="Eichler E.E."/>
            <person name="Li G.H."/>
            <person name="Liu X."/>
            <person name="Gao L.Z."/>
        </authorList>
    </citation>
    <scope>NUCLEOTIDE SEQUENCE [LARGE SCALE GENOMIC DNA]</scope>
    <source>
        <strain evidence="5">cv. GT1</strain>
        <tissue evidence="4">Leaf</tissue>
    </source>
</reference>
<feature type="region of interest" description="Disordered" evidence="2">
    <location>
        <begin position="293"/>
        <end position="324"/>
    </location>
</feature>
<dbReference type="Gene3D" id="2.40.70.10">
    <property type="entry name" value="Acid Proteases"/>
    <property type="match status" value="1"/>
</dbReference>
<comment type="caution">
    <text evidence="4">The sequence shown here is derived from an EMBL/GenBank/DDBJ whole genome shotgun (WGS) entry which is preliminary data.</text>
</comment>
<dbReference type="PANTHER" id="PTHR13683:SF826">
    <property type="entry name" value="ASPARTYL PROTEASE FAMILY PROTEIN 1"/>
    <property type="match status" value="1"/>
</dbReference>
<evidence type="ECO:0000256" key="1">
    <source>
        <dbReference type="ARBA" id="ARBA00007447"/>
    </source>
</evidence>
<evidence type="ECO:0000313" key="4">
    <source>
        <dbReference type="EMBL" id="KAF2306277.1"/>
    </source>
</evidence>
<proteinExistence type="inferred from homology"/>
<dbReference type="SUPFAM" id="SSF50630">
    <property type="entry name" value="Acid proteases"/>
    <property type="match status" value="1"/>
</dbReference>
<gene>
    <name evidence="4" type="ORF">GH714_016193</name>
</gene>
<dbReference type="Pfam" id="PF14541">
    <property type="entry name" value="TAXi_C"/>
    <property type="match status" value="1"/>
</dbReference>